<evidence type="ECO:0000256" key="1">
    <source>
        <dbReference type="SAM" id="MobiDB-lite"/>
    </source>
</evidence>
<sequence>MPSLTDDDDDHLTRAKIAVKSPQELPKPLRRRFAEVGRRPELNCREKLSKVEGMDYQLNLYDGSYNVAGNDEHVSSDGIWHPRLFFNPNYSQEEFLQGLLSSSGGREGAHFSSSQWNEDELVEETYEGEEQLPNYGCGNWLSEYGHSFGHCWGDEYFSLGNGIHNNEDGSQLKKVEEDSGQCEQQYECNSGHEEVTQEDYPTCDSWSYDSWFACGGKIDSHCYNEQESRTSHSYYPPEIGVWESIFGYWPCLYRF</sequence>
<feature type="compositionally biased region" description="Acidic residues" evidence="1">
    <location>
        <begin position="1"/>
        <end position="10"/>
    </location>
</feature>
<accession>A0AAW1W7U8</accession>
<proteinExistence type="predicted"/>
<name>A0AAW1W7U8_RUBAR</name>
<keyword evidence="3" id="KW-1185">Reference proteome</keyword>
<feature type="region of interest" description="Disordered" evidence="1">
    <location>
        <begin position="1"/>
        <end position="21"/>
    </location>
</feature>
<organism evidence="2 3">
    <name type="scientific">Rubus argutus</name>
    <name type="common">Southern blackberry</name>
    <dbReference type="NCBI Taxonomy" id="59490"/>
    <lineage>
        <taxon>Eukaryota</taxon>
        <taxon>Viridiplantae</taxon>
        <taxon>Streptophyta</taxon>
        <taxon>Embryophyta</taxon>
        <taxon>Tracheophyta</taxon>
        <taxon>Spermatophyta</taxon>
        <taxon>Magnoliopsida</taxon>
        <taxon>eudicotyledons</taxon>
        <taxon>Gunneridae</taxon>
        <taxon>Pentapetalae</taxon>
        <taxon>rosids</taxon>
        <taxon>fabids</taxon>
        <taxon>Rosales</taxon>
        <taxon>Rosaceae</taxon>
        <taxon>Rosoideae</taxon>
        <taxon>Rosoideae incertae sedis</taxon>
        <taxon>Rubus</taxon>
    </lineage>
</organism>
<gene>
    <name evidence="2" type="ORF">M0R45_029313</name>
</gene>
<comment type="caution">
    <text evidence="2">The sequence shown here is derived from an EMBL/GenBank/DDBJ whole genome shotgun (WGS) entry which is preliminary data.</text>
</comment>
<dbReference type="Proteomes" id="UP001457282">
    <property type="component" value="Unassembled WGS sequence"/>
</dbReference>
<protein>
    <submittedName>
        <fullName evidence="2">Uncharacterized protein</fullName>
    </submittedName>
</protein>
<evidence type="ECO:0000313" key="3">
    <source>
        <dbReference type="Proteomes" id="UP001457282"/>
    </source>
</evidence>
<evidence type="ECO:0000313" key="2">
    <source>
        <dbReference type="EMBL" id="KAK9920767.1"/>
    </source>
</evidence>
<reference evidence="2 3" key="1">
    <citation type="journal article" date="2023" name="G3 (Bethesda)">
        <title>A chromosome-length genome assembly and annotation of blackberry (Rubus argutus, cv. 'Hillquist').</title>
        <authorList>
            <person name="Bruna T."/>
            <person name="Aryal R."/>
            <person name="Dudchenko O."/>
            <person name="Sargent D.J."/>
            <person name="Mead D."/>
            <person name="Buti M."/>
            <person name="Cavallini A."/>
            <person name="Hytonen T."/>
            <person name="Andres J."/>
            <person name="Pham M."/>
            <person name="Weisz D."/>
            <person name="Mascagni F."/>
            <person name="Usai G."/>
            <person name="Natali L."/>
            <person name="Bassil N."/>
            <person name="Fernandez G.E."/>
            <person name="Lomsadze A."/>
            <person name="Armour M."/>
            <person name="Olukolu B."/>
            <person name="Poorten T."/>
            <person name="Britton C."/>
            <person name="Davik J."/>
            <person name="Ashrafi H."/>
            <person name="Aiden E.L."/>
            <person name="Borodovsky M."/>
            <person name="Worthington M."/>
        </authorList>
    </citation>
    <scope>NUCLEOTIDE SEQUENCE [LARGE SCALE GENOMIC DNA]</scope>
    <source>
        <strain evidence="2">PI 553951</strain>
    </source>
</reference>
<dbReference type="EMBL" id="JBEDUW010000006">
    <property type="protein sequence ID" value="KAK9920767.1"/>
    <property type="molecule type" value="Genomic_DNA"/>
</dbReference>
<dbReference type="AlphaFoldDB" id="A0AAW1W7U8"/>